<dbReference type="InterPro" id="IPR001932">
    <property type="entry name" value="PPM-type_phosphatase-like_dom"/>
</dbReference>
<dbReference type="SUPFAM" id="SSF81606">
    <property type="entry name" value="PP2C-like"/>
    <property type="match status" value="1"/>
</dbReference>
<dbReference type="InterPro" id="IPR052016">
    <property type="entry name" value="Bact_Sigma-Reg"/>
</dbReference>
<evidence type="ECO:0000259" key="2">
    <source>
        <dbReference type="Pfam" id="PF07228"/>
    </source>
</evidence>
<dbReference type="STRING" id="1522368.IN07_20275"/>
<sequence length="100" mass="10633">MLIPAAGEVEVLGSTQERLLGADASSPRSNHELLLHPNDTVVFYTDGIVDAWSTGIDEGIARLTGALGKMRNLRLEDLCDQMLGRIVGGSTDDDIAILAV</sequence>
<keyword evidence="1" id="KW-0378">Hydrolase</keyword>
<dbReference type="PANTHER" id="PTHR43156:SF2">
    <property type="entry name" value="STAGE II SPORULATION PROTEIN E"/>
    <property type="match status" value="1"/>
</dbReference>
<dbReference type="InterPro" id="IPR036457">
    <property type="entry name" value="PPM-type-like_dom_sf"/>
</dbReference>
<dbReference type="GO" id="GO:0016791">
    <property type="term" value="F:phosphatase activity"/>
    <property type="evidence" value="ECO:0007669"/>
    <property type="project" value="TreeGrafter"/>
</dbReference>
<dbReference type="PANTHER" id="PTHR43156">
    <property type="entry name" value="STAGE II SPORULATION PROTEIN E-RELATED"/>
    <property type="match status" value="1"/>
</dbReference>
<feature type="domain" description="PPM-type phosphatase" evidence="2">
    <location>
        <begin position="5"/>
        <end position="100"/>
    </location>
</feature>
<organism evidence="3 4">
    <name type="scientific">Modestobacter caceresii</name>
    <dbReference type="NCBI Taxonomy" id="1522368"/>
    <lineage>
        <taxon>Bacteria</taxon>
        <taxon>Bacillati</taxon>
        <taxon>Actinomycetota</taxon>
        <taxon>Actinomycetes</taxon>
        <taxon>Geodermatophilales</taxon>
        <taxon>Geodermatophilaceae</taxon>
        <taxon>Modestobacter</taxon>
    </lineage>
</organism>
<dbReference type="AlphaFoldDB" id="A0A098Y389"/>
<dbReference type="RefSeq" id="WP_036339244.1">
    <property type="nucleotide sequence ID" value="NZ_JPMX01000093.1"/>
</dbReference>
<dbReference type="Proteomes" id="UP000029713">
    <property type="component" value="Unassembled WGS sequence"/>
</dbReference>
<keyword evidence="4" id="KW-1185">Reference proteome</keyword>
<protein>
    <recommendedName>
        <fullName evidence="2">PPM-type phosphatase domain-containing protein</fullName>
    </recommendedName>
</protein>
<dbReference type="Gene3D" id="3.60.40.10">
    <property type="entry name" value="PPM-type phosphatase domain"/>
    <property type="match status" value="1"/>
</dbReference>
<accession>A0A098Y389</accession>
<evidence type="ECO:0000313" key="4">
    <source>
        <dbReference type="Proteomes" id="UP000029713"/>
    </source>
</evidence>
<reference evidence="3 4" key="1">
    <citation type="submission" date="2014-07" db="EMBL/GenBank/DDBJ databases">
        <title>Biosystematic studies on Modestobacter strains isolated from extreme hyper-arid desert soil and from historic building.</title>
        <authorList>
            <person name="Bukarasam K."/>
            <person name="Bull A."/>
            <person name="Girard G."/>
            <person name="van Wezel G."/>
            <person name="Goodfellow M."/>
        </authorList>
    </citation>
    <scope>NUCLEOTIDE SEQUENCE [LARGE SCALE GENOMIC DNA]</scope>
    <source>
        <strain evidence="3 4">KNN45-2b</strain>
    </source>
</reference>
<dbReference type="Pfam" id="PF07228">
    <property type="entry name" value="SpoIIE"/>
    <property type="match status" value="1"/>
</dbReference>
<gene>
    <name evidence="3" type="ORF">IN07_20275</name>
</gene>
<comment type="caution">
    <text evidence="3">The sequence shown here is derived from an EMBL/GenBank/DDBJ whole genome shotgun (WGS) entry which is preliminary data.</text>
</comment>
<evidence type="ECO:0000313" key="3">
    <source>
        <dbReference type="EMBL" id="KGH44947.1"/>
    </source>
</evidence>
<proteinExistence type="predicted"/>
<dbReference type="EMBL" id="JPMX01000093">
    <property type="protein sequence ID" value="KGH44947.1"/>
    <property type="molecule type" value="Genomic_DNA"/>
</dbReference>
<feature type="non-terminal residue" evidence="3">
    <location>
        <position position="100"/>
    </location>
</feature>
<evidence type="ECO:0000256" key="1">
    <source>
        <dbReference type="ARBA" id="ARBA00022801"/>
    </source>
</evidence>
<name>A0A098Y389_9ACTN</name>